<dbReference type="Proteomes" id="UP000254808">
    <property type="component" value="Chromosome"/>
</dbReference>
<gene>
    <name evidence="3" type="ORF">CYPRO_3168</name>
</gene>
<protein>
    <submittedName>
        <fullName evidence="3">Transforming growth factor-beta-induced protein</fullName>
    </submittedName>
</protein>
<feature type="chain" id="PRO_5016890064" evidence="1">
    <location>
        <begin position="22"/>
        <end position="170"/>
    </location>
</feature>
<dbReference type="GO" id="GO:0005615">
    <property type="term" value="C:extracellular space"/>
    <property type="evidence" value="ECO:0007669"/>
    <property type="project" value="TreeGrafter"/>
</dbReference>
<evidence type="ECO:0000259" key="2">
    <source>
        <dbReference type="PROSITE" id="PS50213"/>
    </source>
</evidence>
<dbReference type="AlphaFoldDB" id="A0A345UPK0"/>
<dbReference type="EMBL" id="CP027806">
    <property type="protein sequence ID" value="AXJ02402.1"/>
    <property type="molecule type" value="Genomic_DNA"/>
</dbReference>
<dbReference type="PANTHER" id="PTHR10900:SF77">
    <property type="entry name" value="FI19380P1"/>
    <property type="match status" value="1"/>
</dbReference>
<reference evidence="3 4" key="1">
    <citation type="submission" date="2018-03" db="EMBL/GenBank/DDBJ databases">
        <title>Phenotypic and genomic properties of Cyclonatronum proteinivorum gen. nov., sp. nov., a haloalkaliphilic bacteroidete from soda lakes possessing Na+-translocating rhodopsin.</title>
        <authorList>
            <person name="Toshchakov S.V."/>
            <person name="Korzhenkov A."/>
            <person name="Samarov N.I."/>
            <person name="Kublanov I.V."/>
            <person name="Muntyan M.S."/>
            <person name="Sorokin D.Y."/>
        </authorList>
    </citation>
    <scope>NUCLEOTIDE SEQUENCE [LARGE SCALE GENOMIC DNA]</scope>
    <source>
        <strain evidence="3 4">Omega</strain>
    </source>
</reference>
<keyword evidence="1" id="KW-0732">Signal</keyword>
<name>A0A345UPK0_9BACT</name>
<dbReference type="InterPro" id="IPR036378">
    <property type="entry name" value="FAS1_dom_sf"/>
</dbReference>
<dbReference type="SMART" id="SM00554">
    <property type="entry name" value="FAS1"/>
    <property type="match status" value="1"/>
</dbReference>
<dbReference type="KEGG" id="cprv:CYPRO_3168"/>
<sequence length="170" mass="17692">MSKIKILILVIAFGLFLKACGADDQTPAADTTADAVEPSIVEIAVANEEFSTLVSALQSAELVAALEGEGPFTVFAPTNDAFAAIAEVVETLTPEQLTNVLLYHVLDTRVLSGDITDGIEVPTLLEGQNLTVNVVDGNVVINGNATVIAADVEGRNGVIHVIDAVLVPEL</sequence>
<feature type="signal peptide" evidence="1">
    <location>
        <begin position="1"/>
        <end position="21"/>
    </location>
</feature>
<dbReference type="OrthoDB" id="9800666at2"/>
<dbReference type="Pfam" id="PF02469">
    <property type="entry name" value="Fasciclin"/>
    <property type="match status" value="1"/>
</dbReference>
<dbReference type="InterPro" id="IPR000782">
    <property type="entry name" value="FAS1_domain"/>
</dbReference>
<dbReference type="SUPFAM" id="SSF82153">
    <property type="entry name" value="FAS1 domain"/>
    <property type="match status" value="1"/>
</dbReference>
<feature type="domain" description="FAS1" evidence="2">
    <location>
        <begin position="37"/>
        <end position="166"/>
    </location>
</feature>
<evidence type="ECO:0000256" key="1">
    <source>
        <dbReference type="SAM" id="SignalP"/>
    </source>
</evidence>
<accession>A0A345UPK0</accession>
<dbReference type="PANTHER" id="PTHR10900">
    <property type="entry name" value="PERIOSTIN-RELATED"/>
    <property type="match status" value="1"/>
</dbReference>
<evidence type="ECO:0000313" key="4">
    <source>
        <dbReference type="Proteomes" id="UP000254808"/>
    </source>
</evidence>
<dbReference type="InterPro" id="IPR050904">
    <property type="entry name" value="Adhesion/Biosynth-related"/>
</dbReference>
<proteinExistence type="predicted"/>
<organism evidence="3 4">
    <name type="scientific">Cyclonatronum proteinivorum</name>
    <dbReference type="NCBI Taxonomy" id="1457365"/>
    <lineage>
        <taxon>Bacteria</taxon>
        <taxon>Pseudomonadati</taxon>
        <taxon>Balneolota</taxon>
        <taxon>Balneolia</taxon>
        <taxon>Balneolales</taxon>
        <taxon>Cyclonatronaceae</taxon>
        <taxon>Cyclonatronum</taxon>
    </lineage>
</organism>
<dbReference type="PROSITE" id="PS50213">
    <property type="entry name" value="FAS1"/>
    <property type="match status" value="1"/>
</dbReference>
<dbReference type="RefSeq" id="WP_114985495.1">
    <property type="nucleotide sequence ID" value="NZ_CP027806.1"/>
</dbReference>
<dbReference type="FunFam" id="2.30.180.10:FF:000032">
    <property type="entry name" value="Fasciclin domain-containing protein, putative"/>
    <property type="match status" value="1"/>
</dbReference>
<dbReference type="Gene3D" id="2.30.180.10">
    <property type="entry name" value="FAS1 domain"/>
    <property type="match status" value="1"/>
</dbReference>
<evidence type="ECO:0000313" key="3">
    <source>
        <dbReference type="EMBL" id="AXJ02402.1"/>
    </source>
</evidence>
<keyword evidence="4" id="KW-1185">Reference proteome</keyword>